<organism evidence="1 2">
    <name type="scientific">Rhizobium lusitanum</name>
    <dbReference type="NCBI Taxonomy" id="293958"/>
    <lineage>
        <taxon>Bacteria</taxon>
        <taxon>Pseudomonadati</taxon>
        <taxon>Pseudomonadota</taxon>
        <taxon>Alphaproteobacteria</taxon>
        <taxon>Hyphomicrobiales</taxon>
        <taxon>Rhizobiaceae</taxon>
        <taxon>Rhizobium/Agrobacterium group</taxon>
        <taxon>Rhizobium</taxon>
    </lineage>
</organism>
<proteinExistence type="predicted"/>
<dbReference type="Proteomes" id="UP000483035">
    <property type="component" value="Unassembled WGS sequence"/>
</dbReference>
<sequence length="99" mass="10997">MATSVSTVKTDHASRYLQQLCKHWSHRFSVEFDPAAGKVPFSPENSLDLAAEPGGLVMTLTVGNPEDLERMQNVVADHLKRFAFREELDVSWSAHASKA</sequence>
<dbReference type="PIRSF" id="PIRSF028291">
    <property type="entry name" value="UCP028291"/>
    <property type="match status" value="1"/>
</dbReference>
<evidence type="ECO:0000313" key="2">
    <source>
        <dbReference type="Proteomes" id="UP000483035"/>
    </source>
</evidence>
<dbReference type="Pfam" id="PF09981">
    <property type="entry name" value="DUF2218"/>
    <property type="match status" value="1"/>
</dbReference>
<reference evidence="1 2" key="1">
    <citation type="submission" date="2019-12" db="EMBL/GenBank/DDBJ databases">
        <title>Rhizobium genotypes associated with high levels of biological nitrogen fixation by grain legumes in a temperate-maritime cropping system.</title>
        <authorList>
            <person name="Maluk M."/>
            <person name="Francesc Ferrando Molina F."/>
            <person name="Lopez Del Egido L."/>
            <person name="Lafos M."/>
            <person name="Langarica-Fuentes A."/>
            <person name="Gebre Yohannes G."/>
            <person name="Young M.W."/>
            <person name="Martin P."/>
            <person name="Gantlett R."/>
            <person name="Kenicer G."/>
            <person name="Hawes C."/>
            <person name="Begg G.S."/>
            <person name="Quilliam R.S."/>
            <person name="Squire G.R."/>
            <person name="Poole P.S."/>
            <person name="Young P.W."/>
            <person name="Iannetta P.M."/>
            <person name="James E.K."/>
        </authorList>
    </citation>
    <scope>NUCLEOTIDE SEQUENCE [LARGE SCALE GENOMIC DNA]</scope>
    <source>
        <strain evidence="1 2">JHI1118</strain>
    </source>
</reference>
<gene>
    <name evidence="1" type="ORF">GR212_32265</name>
</gene>
<comment type="caution">
    <text evidence="1">The sequence shown here is derived from an EMBL/GenBank/DDBJ whole genome shotgun (WGS) entry which is preliminary data.</text>
</comment>
<dbReference type="AlphaFoldDB" id="A0A6L9UJC3"/>
<dbReference type="InterPro" id="IPR014543">
    <property type="entry name" value="UCP028291"/>
</dbReference>
<protein>
    <submittedName>
        <fullName evidence="1">DUF2218 domain-containing protein</fullName>
    </submittedName>
</protein>
<accession>A0A6L9UJC3</accession>
<dbReference type="RefSeq" id="WP_163993294.1">
    <property type="nucleotide sequence ID" value="NZ_WUEY01000027.1"/>
</dbReference>
<name>A0A6L9UJC3_9HYPH</name>
<evidence type="ECO:0000313" key="1">
    <source>
        <dbReference type="EMBL" id="NEI74237.1"/>
    </source>
</evidence>
<dbReference type="Gene3D" id="3.30.310.50">
    <property type="entry name" value="Alpha-D-phosphohexomutase, C-terminal domain"/>
    <property type="match status" value="1"/>
</dbReference>
<dbReference type="EMBL" id="WUEY01000027">
    <property type="protein sequence ID" value="NEI74237.1"/>
    <property type="molecule type" value="Genomic_DNA"/>
</dbReference>